<dbReference type="InterPro" id="IPR012340">
    <property type="entry name" value="NA-bd_OB-fold"/>
</dbReference>
<dbReference type="GO" id="GO:0017003">
    <property type="term" value="P:protein-heme linkage"/>
    <property type="evidence" value="ECO:0007669"/>
    <property type="project" value="UniProtKB-UniRule"/>
</dbReference>
<proteinExistence type="inferred from homology"/>
<evidence type="ECO:0000256" key="1">
    <source>
        <dbReference type="ARBA" id="ARBA00004370"/>
    </source>
</evidence>
<dbReference type="GO" id="GO:0017004">
    <property type="term" value="P:cytochrome complex assembly"/>
    <property type="evidence" value="ECO:0007669"/>
    <property type="project" value="UniProtKB-KW"/>
</dbReference>
<dbReference type="RefSeq" id="WP_160592786.1">
    <property type="nucleotide sequence ID" value="NZ_CP047895.1"/>
</dbReference>
<evidence type="ECO:0000256" key="9">
    <source>
        <dbReference type="ARBA" id="ARBA00023136"/>
    </source>
</evidence>
<feature type="chain" id="PRO_5030581823" description="Cytochrome c-type biogenesis protein CcmE" evidence="13">
    <location>
        <begin position="26"/>
        <end position="148"/>
    </location>
</feature>
<dbReference type="EMBL" id="CP047895">
    <property type="protein sequence ID" value="QHL90860.1"/>
    <property type="molecule type" value="Genomic_DNA"/>
</dbReference>
<dbReference type="Gene3D" id="2.40.50.140">
    <property type="entry name" value="Nucleic acid-binding proteins"/>
    <property type="match status" value="1"/>
</dbReference>
<dbReference type="AlphaFoldDB" id="A0A7Z2NW39"/>
<dbReference type="InterPro" id="IPR036127">
    <property type="entry name" value="CcmE-like_sf"/>
</dbReference>
<dbReference type="Pfam" id="PF03100">
    <property type="entry name" value="CcmE"/>
    <property type="match status" value="1"/>
</dbReference>
<keyword evidence="2 10" id="KW-0349">Heme</keyword>
<dbReference type="NCBIfam" id="NF009727">
    <property type="entry name" value="PRK13254.1-1"/>
    <property type="match status" value="1"/>
</dbReference>
<keyword evidence="13" id="KW-0732">Signal</keyword>
<evidence type="ECO:0000256" key="7">
    <source>
        <dbReference type="ARBA" id="ARBA00022989"/>
    </source>
</evidence>
<feature type="signal peptide" evidence="13">
    <location>
        <begin position="1"/>
        <end position="25"/>
    </location>
</feature>
<evidence type="ECO:0000313" key="14">
    <source>
        <dbReference type="EMBL" id="QHL90860.1"/>
    </source>
</evidence>
<evidence type="ECO:0000256" key="3">
    <source>
        <dbReference type="ARBA" id="ARBA00022692"/>
    </source>
</evidence>
<evidence type="ECO:0000256" key="10">
    <source>
        <dbReference type="HAMAP-Rule" id="MF_01959"/>
    </source>
</evidence>
<comment type="similarity">
    <text evidence="10">Belongs to the CcmE/CycJ family.</text>
</comment>
<dbReference type="GO" id="GO:0005886">
    <property type="term" value="C:plasma membrane"/>
    <property type="evidence" value="ECO:0007669"/>
    <property type="project" value="UniProtKB-SubCell"/>
</dbReference>
<dbReference type="KEGG" id="schy:GVO57_08550"/>
<protein>
    <recommendedName>
        <fullName evidence="10">Cytochrome c-type biogenesis protein CcmE</fullName>
    </recommendedName>
    <alternativeName>
        <fullName evidence="10">Cytochrome c maturation protein E</fullName>
    </alternativeName>
    <alternativeName>
        <fullName evidence="10">Heme chaperone CcmE</fullName>
    </alternativeName>
</protein>
<keyword evidence="4 10" id="KW-0479">Metal-binding</keyword>
<keyword evidence="9 10" id="KW-0472">Membrane</keyword>
<evidence type="ECO:0000256" key="13">
    <source>
        <dbReference type="SAM" id="SignalP"/>
    </source>
</evidence>
<evidence type="ECO:0000256" key="4">
    <source>
        <dbReference type="ARBA" id="ARBA00022723"/>
    </source>
</evidence>
<dbReference type="SUPFAM" id="SSF82093">
    <property type="entry name" value="Heme chaperone CcmE"/>
    <property type="match status" value="1"/>
</dbReference>
<feature type="topological domain" description="Cytoplasmic" evidence="10">
    <location>
        <begin position="1"/>
        <end position="7"/>
    </location>
</feature>
<dbReference type="Proteomes" id="UP000464468">
    <property type="component" value="Chromosome"/>
</dbReference>
<dbReference type="InterPro" id="IPR004329">
    <property type="entry name" value="CcmE"/>
</dbReference>
<feature type="topological domain" description="Extracellular" evidence="10">
    <location>
        <begin position="29"/>
        <end position="148"/>
    </location>
</feature>
<name>A0A7Z2NW39_9SPHN</name>
<dbReference type="PANTHER" id="PTHR34128">
    <property type="entry name" value="CYTOCHROME C-TYPE BIOGENESIS PROTEIN CCME HOMOLOG, MITOCHONDRIAL"/>
    <property type="match status" value="1"/>
</dbReference>
<evidence type="ECO:0000256" key="6">
    <source>
        <dbReference type="ARBA" id="ARBA00022968"/>
    </source>
</evidence>
<organism evidence="14 15">
    <name type="scientific">Sphingomonas changnyeongensis</name>
    <dbReference type="NCBI Taxonomy" id="2698679"/>
    <lineage>
        <taxon>Bacteria</taxon>
        <taxon>Pseudomonadati</taxon>
        <taxon>Pseudomonadota</taxon>
        <taxon>Alphaproteobacteria</taxon>
        <taxon>Sphingomonadales</taxon>
        <taxon>Sphingomonadaceae</taxon>
        <taxon>Sphingomonas</taxon>
    </lineage>
</organism>
<keyword evidence="3 10" id="KW-0812">Transmembrane</keyword>
<dbReference type="PANTHER" id="PTHR34128:SF2">
    <property type="entry name" value="CYTOCHROME C-TYPE BIOGENESIS PROTEIN CCME HOMOLOG, MITOCHONDRIAL"/>
    <property type="match status" value="1"/>
</dbReference>
<evidence type="ECO:0000256" key="2">
    <source>
        <dbReference type="ARBA" id="ARBA00022617"/>
    </source>
</evidence>
<feature type="compositionally biased region" description="Basic and acidic residues" evidence="12">
    <location>
        <begin position="126"/>
        <end position="140"/>
    </location>
</feature>
<evidence type="ECO:0000256" key="8">
    <source>
        <dbReference type="ARBA" id="ARBA00023004"/>
    </source>
</evidence>
<accession>A0A7Z2NW39</accession>
<dbReference type="GO" id="GO:0020037">
    <property type="term" value="F:heme binding"/>
    <property type="evidence" value="ECO:0007669"/>
    <property type="project" value="InterPro"/>
</dbReference>
<keyword evidence="15" id="KW-1185">Reference proteome</keyword>
<evidence type="ECO:0000313" key="15">
    <source>
        <dbReference type="Proteomes" id="UP000464468"/>
    </source>
</evidence>
<evidence type="ECO:0000256" key="12">
    <source>
        <dbReference type="SAM" id="MobiDB-lite"/>
    </source>
</evidence>
<feature type="binding site" description="covalent" evidence="10 11">
    <location>
        <position position="123"/>
    </location>
    <ligand>
        <name>heme</name>
        <dbReference type="ChEBI" id="CHEBI:30413"/>
    </ligand>
</feature>
<evidence type="ECO:0000256" key="5">
    <source>
        <dbReference type="ARBA" id="ARBA00022748"/>
    </source>
</evidence>
<keyword evidence="8 10" id="KW-0408">Iron</keyword>
<comment type="function">
    <text evidence="10">Heme chaperone required for the biogenesis of c-type cytochromes. Transiently binds heme delivered by CcmC and transfers the heme to apo-cytochromes in a process facilitated by CcmF and CcmH.</text>
</comment>
<comment type="subcellular location">
    <subcellularLocation>
        <location evidence="10">Cell membrane</location>
        <topology evidence="10">Single-pass type II membrane protein</topology>
    </subcellularLocation>
    <subcellularLocation>
        <location evidence="1">Membrane</location>
    </subcellularLocation>
</comment>
<keyword evidence="10" id="KW-1003">Cell membrane</keyword>
<keyword evidence="6 10" id="KW-0735">Signal-anchor</keyword>
<reference evidence="14 15" key="1">
    <citation type="submission" date="2020-01" db="EMBL/GenBank/DDBJ databases">
        <title>Sphingomonas sp. C33 whole genome sequece.</title>
        <authorList>
            <person name="Park C."/>
        </authorList>
    </citation>
    <scope>NUCLEOTIDE SEQUENCE [LARGE SCALE GENOMIC DNA]</scope>
    <source>
        <strain evidence="14 15">C33</strain>
    </source>
</reference>
<dbReference type="HAMAP" id="MF_01959">
    <property type="entry name" value="CcmE"/>
    <property type="match status" value="1"/>
</dbReference>
<feature type="binding site" description="axial binding residue" evidence="10 11">
    <location>
        <position position="127"/>
    </location>
    <ligand>
        <name>heme</name>
        <dbReference type="ChEBI" id="CHEBI:30413"/>
    </ligand>
    <ligandPart>
        <name>Fe</name>
        <dbReference type="ChEBI" id="CHEBI:18248"/>
    </ligandPart>
</feature>
<sequence>MKAKHQRLTLGVVALASLVGAGLLAASALRDQAAYFYSPADLARSPVDPGQRIRLGGMVADKSIRRAADGVTIDFVVADGPSTTKVRFRGIPPDLFKEKSGVVAEGAFGPDGVFVADTILAKHDERYMPPELERGGDGQRHKTGTLKP</sequence>
<feature type="region of interest" description="Disordered" evidence="12">
    <location>
        <begin position="126"/>
        <end position="148"/>
    </location>
</feature>
<evidence type="ECO:0000256" key="11">
    <source>
        <dbReference type="PIRSR" id="PIRSR604329-50"/>
    </source>
</evidence>
<keyword evidence="5 10" id="KW-0201">Cytochrome c-type biogenesis</keyword>
<gene>
    <name evidence="10 14" type="primary">ccmE</name>
    <name evidence="10" type="synonym">cycJ</name>
    <name evidence="14" type="ORF">GVO57_08550</name>
</gene>
<dbReference type="GO" id="GO:0046872">
    <property type="term" value="F:metal ion binding"/>
    <property type="evidence" value="ECO:0007669"/>
    <property type="project" value="UniProtKB-KW"/>
</dbReference>
<keyword evidence="7 10" id="KW-1133">Transmembrane helix</keyword>